<keyword evidence="3" id="KW-1185">Reference proteome</keyword>
<feature type="region of interest" description="Disordered" evidence="1">
    <location>
        <begin position="39"/>
        <end position="60"/>
    </location>
</feature>
<name>A0A564ZAY1_HYMDI</name>
<evidence type="ECO:0000256" key="1">
    <source>
        <dbReference type="SAM" id="MobiDB-lite"/>
    </source>
</evidence>
<evidence type="ECO:0000313" key="2">
    <source>
        <dbReference type="EMBL" id="VUZ56203.1"/>
    </source>
</evidence>
<feature type="non-terminal residue" evidence="2">
    <location>
        <position position="196"/>
    </location>
</feature>
<sequence length="196" mass="22371">MISLLGIEDTSELISNLFVEGIDIPVEWRRWLAEARKTAKKQPIPSTSMPSFSPEEKGQSFESQERLATFEGLIDATRVCILNREYSEVEIELLFPERECTTVFTFQEKLVFMGRPRSKKEPGSRRVDLMDPSTGQVSSLSDMITARYFPFGVATENEIFVCDIEVILDSPDCFSKEVYEAALGRWSLLPPMIEER</sequence>
<organism evidence="2 3">
    <name type="scientific">Hymenolepis diminuta</name>
    <name type="common">Rat tapeworm</name>
    <dbReference type="NCBI Taxonomy" id="6216"/>
    <lineage>
        <taxon>Eukaryota</taxon>
        <taxon>Metazoa</taxon>
        <taxon>Spiralia</taxon>
        <taxon>Lophotrochozoa</taxon>
        <taxon>Platyhelminthes</taxon>
        <taxon>Cestoda</taxon>
        <taxon>Eucestoda</taxon>
        <taxon>Cyclophyllidea</taxon>
        <taxon>Hymenolepididae</taxon>
        <taxon>Hymenolepis</taxon>
    </lineage>
</organism>
<reference evidence="2 3" key="1">
    <citation type="submission" date="2019-07" db="EMBL/GenBank/DDBJ databases">
        <authorList>
            <person name="Jastrzebski P J."/>
            <person name="Paukszto L."/>
            <person name="Jastrzebski P J."/>
        </authorList>
    </citation>
    <scope>NUCLEOTIDE SEQUENCE [LARGE SCALE GENOMIC DNA]</scope>
    <source>
        <strain evidence="2 3">WMS-il1</strain>
    </source>
</reference>
<dbReference type="Proteomes" id="UP000321570">
    <property type="component" value="Unassembled WGS sequence"/>
</dbReference>
<proteinExistence type="predicted"/>
<gene>
    <name evidence="2" type="ORF">WMSIL1_LOCUS13922</name>
</gene>
<dbReference type="AlphaFoldDB" id="A0A564ZAY1"/>
<evidence type="ECO:0000313" key="3">
    <source>
        <dbReference type="Proteomes" id="UP000321570"/>
    </source>
</evidence>
<dbReference type="InterPro" id="IPR015915">
    <property type="entry name" value="Kelch-typ_b-propeller"/>
</dbReference>
<accession>A0A564ZAY1</accession>
<dbReference type="SUPFAM" id="SSF117281">
    <property type="entry name" value="Kelch motif"/>
    <property type="match status" value="1"/>
</dbReference>
<dbReference type="Gene3D" id="2.120.10.80">
    <property type="entry name" value="Kelch-type beta propeller"/>
    <property type="match status" value="1"/>
</dbReference>
<protein>
    <submittedName>
        <fullName evidence="2">Uncharacterized protein</fullName>
    </submittedName>
</protein>
<dbReference type="EMBL" id="CABIJS010000700">
    <property type="protein sequence ID" value="VUZ56203.1"/>
    <property type="molecule type" value="Genomic_DNA"/>
</dbReference>